<dbReference type="InterPro" id="IPR013783">
    <property type="entry name" value="Ig-like_fold"/>
</dbReference>
<comment type="caution">
    <text evidence="1">The sequence shown here is derived from an EMBL/GenBank/DDBJ whole genome shotgun (WGS) entry which is preliminary data.</text>
</comment>
<evidence type="ECO:0000313" key="2">
    <source>
        <dbReference type="Proteomes" id="UP000523105"/>
    </source>
</evidence>
<name>A0A7K4MQ74_9ARCH</name>
<gene>
    <name evidence="1" type="ORF">HX837_06015</name>
</gene>
<accession>A0A7K4MQ74</accession>
<protein>
    <submittedName>
        <fullName evidence="1">Uncharacterized protein</fullName>
    </submittedName>
</protein>
<dbReference type="Gene3D" id="2.60.40.10">
    <property type="entry name" value="Immunoglobulins"/>
    <property type="match status" value="1"/>
</dbReference>
<reference evidence="1 2" key="1">
    <citation type="journal article" date="2019" name="Environ. Microbiol.">
        <title>Genomics insights into ecotype formation of ammonia-oxidizing archaea in the deep ocean.</title>
        <authorList>
            <person name="Wang Y."/>
            <person name="Huang J.M."/>
            <person name="Cui G.J."/>
            <person name="Nunoura T."/>
            <person name="Takaki Y."/>
            <person name="Li W.L."/>
            <person name="Li J."/>
            <person name="Gao Z.M."/>
            <person name="Takai K."/>
            <person name="Zhang A.Q."/>
            <person name="Stepanauskas R."/>
        </authorList>
    </citation>
    <scope>NUCLEOTIDE SEQUENCE [LARGE SCALE GENOMIC DNA]</scope>
    <source>
        <strain evidence="1 2">L15b</strain>
    </source>
</reference>
<dbReference type="Proteomes" id="UP000523105">
    <property type="component" value="Unassembled WGS sequence"/>
</dbReference>
<dbReference type="EMBL" id="JACASV010000049">
    <property type="protein sequence ID" value="NWJ43740.1"/>
    <property type="molecule type" value="Genomic_DNA"/>
</dbReference>
<proteinExistence type="predicted"/>
<sequence>MKFKYTFVTIMIILLGGFFWSNGSDSDYPIPRKIDIEIDNFRGNCTSCSENYNPEDLGAVCCDQASEYFTCSELESNYNWICSGCECDSDPDFVSMYGCTDPSAANYSVDAIYDYGTCWYPELTADGCVTEIALNWVPYGTICNDPTACNTNEESLSGCVYAKENYDCYGNCTMGEDCAGECDGSAVEDCSGECGGDAVVDECGECGGDGIDEGDCDCDGNVDDCLGDCGGDAAFDACGACDNDPSNDCPAQCDGEFDDCGMCTGEGTDLEYNYAMDCLGVCPGADGYIDAQEDVCGVCQGNGYVDWGCNDSGSTCWDIADGDCDCAGHVDDCLGICGGSGVEDECGVCEGGGKGVCYLDGKEVCDLEECTIYYNVYKTEEGVDGGYDLLTGLITGTEFTDIGFEYINTFSYYVTYIDAWGNESSPSNIAAARPIVSPDFTYSETTKSMAYSFGSIKLLDLGDIDILTTDDWVGAFNGDQCVGLMQINENTAFCDCDTCDSDSENDCVQDCATMYLYGDDGSAASSGYMSAGDIPSFKIWDGSTNNYYGTDNPTSDCLAFEAEGACCSEMLAADIFGCTNPESCTYDSDATVNDGSCLYLDCAGVCDGDASLDDCGDCNGGNAADLGCGCNEPAPSGCDNECGSTAVDDCSGECDGTSVMDNCGECVPDGDTSCVLGCDGNWCNGENCHQLVDDACGDCDGNNSVSCLPDWEFCTSHDQCESDYCDECGDCGGTETEPNDCPPDGLAYNQSTQQAFYNVSNARDSLGVTLEYGVDWVGAFKDGLCVGSTKWAGAQTQIAVMGDDGYGYTEGYMLPGETPTFIVFDDGSAESMFTVFPYDVEGSLAFSPNNWVNMELLPEFSHFERQLDVGANLISFYVLPLVATIDIVFESCEESCVITEGKAACYDPEGGWNGSLLYIEPEKGYWILVNTPCTLSFAGFNYNPSLEYHLHMGANLISFPAQGTCDLGACIPDDVEYLFEAIVCEGSAAMNTENGWVGYCTSFSGGSGYWVIVSEPLSFSFILDDGIGREIDVYSETMPTFGDFKVNQSTEQAFYFVDKITLLDGNVEIGDWLLSYNGDVLTGIRQWQGVMIDVPVMGASDDVLTSGYFLEGGYHLLKS</sequence>
<evidence type="ECO:0000313" key="1">
    <source>
        <dbReference type="EMBL" id="NWJ43740.1"/>
    </source>
</evidence>
<dbReference type="AlphaFoldDB" id="A0A7K4MQ74"/>
<organism evidence="1 2">
    <name type="scientific">Marine Group I thaumarchaeote</name>
    <dbReference type="NCBI Taxonomy" id="2511932"/>
    <lineage>
        <taxon>Archaea</taxon>
        <taxon>Nitrososphaerota</taxon>
        <taxon>Marine Group I</taxon>
    </lineage>
</organism>